<protein>
    <submittedName>
        <fullName evidence="2">Uncharacterized protein</fullName>
    </submittedName>
</protein>
<dbReference type="GeneID" id="85444511"/>
<organism evidence="2 3">
    <name type="scientific">Colletotrichum navitas</name>
    <dbReference type="NCBI Taxonomy" id="681940"/>
    <lineage>
        <taxon>Eukaryota</taxon>
        <taxon>Fungi</taxon>
        <taxon>Dikarya</taxon>
        <taxon>Ascomycota</taxon>
        <taxon>Pezizomycotina</taxon>
        <taxon>Sordariomycetes</taxon>
        <taxon>Hypocreomycetidae</taxon>
        <taxon>Glomerellales</taxon>
        <taxon>Glomerellaceae</taxon>
        <taxon>Colletotrichum</taxon>
        <taxon>Colletotrichum graminicola species complex</taxon>
    </lineage>
</organism>
<sequence length="311" mass="34449">MSDSLAYAIGWICTSSTEFLAAQYFLDEVHQALFNILPRDSSIHTCGRIGAHNVVIAAPPGDTYGPRSTVVDARWAERWLEHIDSLDHVDFERLPPMTEDQPSIQALMGLFDKDSAEHGPINDDQGDMDDDDSQLDEHDSTIDLHLFQSLIFGGPAFAKLCSAIKEALYSSDPPHMRHIEHLIQDSLRHLPLKVCENCQSAGLSPARDSEAKLCVDHSYPYSVTLETDWKALYFLHAEFEKEVPSLGAVITYTGLASEAFATTCSQYLSEFWPSNSTALLDALDSLLVGRQTSKNEQSDENTAFPGGFCFS</sequence>
<evidence type="ECO:0000313" key="2">
    <source>
        <dbReference type="EMBL" id="KAK1579321.1"/>
    </source>
</evidence>
<dbReference type="GO" id="GO:0009116">
    <property type="term" value="P:nucleoside metabolic process"/>
    <property type="evidence" value="ECO:0007669"/>
    <property type="project" value="InterPro"/>
</dbReference>
<keyword evidence="3" id="KW-1185">Reference proteome</keyword>
<name>A0AAD8V0P3_9PEZI</name>
<dbReference type="GO" id="GO:0003824">
    <property type="term" value="F:catalytic activity"/>
    <property type="evidence" value="ECO:0007669"/>
    <property type="project" value="InterPro"/>
</dbReference>
<evidence type="ECO:0000256" key="1">
    <source>
        <dbReference type="SAM" id="MobiDB-lite"/>
    </source>
</evidence>
<dbReference type="Gene3D" id="3.40.50.1580">
    <property type="entry name" value="Nucleoside phosphorylase domain"/>
    <property type="match status" value="1"/>
</dbReference>
<evidence type="ECO:0000313" key="3">
    <source>
        <dbReference type="Proteomes" id="UP001230504"/>
    </source>
</evidence>
<dbReference type="AlphaFoldDB" id="A0AAD8V0P3"/>
<dbReference type="PANTHER" id="PTHR46082">
    <property type="entry name" value="ATP/GTP-BINDING PROTEIN-RELATED"/>
    <property type="match status" value="1"/>
</dbReference>
<accession>A0AAD8V0P3</accession>
<gene>
    <name evidence="2" type="ORF">LY79DRAFT_582618</name>
</gene>
<dbReference type="InterPro" id="IPR035994">
    <property type="entry name" value="Nucleoside_phosphorylase_sf"/>
</dbReference>
<dbReference type="InterPro" id="IPR053137">
    <property type="entry name" value="NLR-like"/>
</dbReference>
<dbReference type="Proteomes" id="UP001230504">
    <property type="component" value="Unassembled WGS sequence"/>
</dbReference>
<dbReference type="PANTHER" id="PTHR46082:SF11">
    <property type="entry name" value="AAA+ ATPASE DOMAIN-CONTAINING PROTEIN-RELATED"/>
    <property type="match status" value="1"/>
</dbReference>
<proteinExistence type="predicted"/>
<comment type="caution">
    <text evidence="2">The sequence shown here is derived from an EMBL/GenBank/DDBJ whole genome shotgun (WGS) entry which is preliminary data.</text>
</comment>
<dbReference type="RefSeq" id="XP_060410456.1">
    <property type="nucleotide sequence ID" value="XM_060560271.1"/>
</dbReference>
<feature type="compositionally biased region" description="Acidic residues" evidence="1">
    <location>
        <begin position="124"/>
        <end position="134"/>
    </location>
</feature>
<feature type="region of interest" description="Disordered" evidence="1">
    <location>
        <begin position="115"/>
        <end position="135"/>
    </location>
</feature>
<reference evidence="2" key="1">
    <citation type="submission" date="2021-06" db="EMBL/GenBank/DDBJ databases">
        <title>Comparative genomics, transcriptomics and evolutionary studies reveal genomic signatures of adaptation to plant cell wall in hemibiotrophic fungi.</title>
        <authorList>
            <consortium name="DOE Joint Genome Institute"/>
            <person name="Baroncelli R."/>
            <person name="Diaz J.F."/>
            <person name="Benocci T."/>
            <person name="Peng M."/>
            <person name="Battaglia E."/>
            <person name="Haridas S."/>
            <person name="Andreopoulos W."/>
            <person name="Labutti K."/>
            <person name="Pangilinan J."/>
            <person name="Floch G.L."/>
            <person name="Makela M.R."/>
            <person name="Henrissat B."/>
            <person name="Grigoriev I.V."/>
            <person name="Crouch J.A."/>
            <person name="De Vries R.P."/>
            <person name="Sukno S.A."/>
            <person name="Thon M.R."/>
        </authorList>
    </citation>
    <scope>NUCLEOTIDE SEQUENCE</scope>
    <source>
        <strain evidence="2">CBS 125086</strain>
    </source>
</reference>
<dbReference type="EMBL" id="JAHLJV010000068">
    <property type="protein sequence ID" value="KAK1579321.1"/>
    <property type="molecule type" value="Genomic_DNA"/>
</dbReference>